<dbReference type="InterPro" id="IPR013785">
    <property type="entry name" value="Aldolase_TIM"/>
</dbReference>
<evidence type="ECO:0000259" key="3">
    <source>
        <dbReference type="Pfam" id="PF00724"/>
    </source>
</evidence>
<evidence type="ECO:0000256" key="2">
    <source>
        <dbReference type="ARBA" id="ARBA00023002"/>
    </source>
</evidence>
<dbReference type="RefSeq" id="WP_173198022.1">
    <property type="nucleotide sequence ID" value="NZ_JABFCX010000002.1"/>
</dbReference>
<dbReference type="GO" id="GO:0010181">
    <property type="term" value="F:FMN binding"/>
    <property type="evidence" value="ECO:0007669"/>
    <property type="project" value="InterPro"/>
</dbReference>
<dbReference type="EMBL" id="JABFCX010000002">
    <property type="protein sequence ID" value="NNU16081.1"/>
    <property type="molecule type" value="Genomic_DNA"/>
</dbReference>
<dbReference type="SUPFAM" id="SSF51395">
    <property type="entry name" value="FMN-linked oxidoreductases"/>
    <property type="match status" value="1"/>
</dbReference>
<evidence type="ECO:0000313" key="5">
    <source>
        <dbReference type="Proteomes" id="UP000536835"/>
    </source>
</evidence>
<dbReference type="GO" id="GO:0016491">
    <property type="term" value="F:oxidoreductase activity"/>
    <property type="evidence" value="ECO:0007669"/>
    <property type="project" value="UniProtKB-KW"/>
</dbReference>
<dbReference type="Pfam" id="PF00724">
    <property type="entry name" value="Oxidored_FMN"/>
    <property type="match status" value="1"/>
</dbReference>
<name>A0A7Y3RL47_9PROT</name>
<keyword evidence="1" id="KW-0285">Flavoprotein</keyword>
<protein>
    <submittedName>
        <fullName evidence="4">NADH:flavin oxidoreductase/NADH oxidase family protein</fullName>
    </submittedName>
</protein>
<dbReference type="Proteomes" id="UP000536835">
    <property type="component" value="Unassembled WGS sequence"/>
</dbReference>
<dbReference type="CDD" id="cd04733">
    <property type="entry name" value="OYE_like_2_FMN"/>
    <property type="match status" value="1"/>
</dbReference>
<gene>
    <name evidence="4" type="ORF">HK107_07075</name>
</gene>
<sequence length="428" mass="47139">MTTIEDRFRLPCGVSLKNRIAKAAMTEHQADADLLPNDRHVTLYKRWAEGGAGLLITGNVIVDRRHLEHPGNIAISSKPGDPTLKWFRALAQAMQTGGCRAIAQLSHAGRQTPKVVNPAPLAPSGIKVALPGEQFGQPRSMTSAQIDDMMGRFVQAAHVCSEAGFNGVQIHAAHGYLLSSFISPLTNKRSDRYGGRLENRARPLLHICERIRAELPEDFILSVKLNSSDFQKGGLTTEESLQIIEWLEDRGVDLLEISGGSYEQPAMMDLEGMEKRYEEGKAESTKKREAYFLEFARAVRERSAIPLMVTGGFRTAEGMNEALNTDACDVIGLARPLCVMPDAPHKIIDGEIAELPSYDKTLALGPGLFGPRSPIKFLKALNGFAIMAFFYENIDRLANDLEPQTEMGLLGAFLKGQRRMAKKARNLN</sequence>
<dbReference type="PANTHER" id="PTHR43656">
    <property type="entry name" value="BINDING OXIDOREDUCTASE, PUTATIVE (AFU_ORTHOLOGUE AFUA_2G08260)-RELATED"/>
    <property type="match status" value="1"/>
</dbReference>
<dbReference type="InterPro" id="IPR001155">
    <property type="entry name" value="OxRdtase_FMN_N"/>
</dbReference>
<dbReference type="Gene3D" id="3.20.20.70">
    <property type="entry name" value="Aldolase class I"/>
    <property type="match status" value="1"/>
</dbReference>
<organism evidence="4 5">
    <name type="scientific">Parvularcula mediterranea</name>
    <dbReference type="NCBI Taxonomy" id="2732508"/>
    <lineage>
        <taxon>Bacteria</taxon>
        <taxon>Pseudomonadati</taxon>
        <taxon>Pseudomonadota</taxon>
        <taxon>Alphaproteobacteria</taxon>
        <taxon>Parvularculales</taxon>
        <taxon>Parvularculaceae</taxon>
        <taxon>Parvularcula</taxon>
    </lineage>
</organism>
<evidence type="ECO:0000313" key="4">
    <source>
        <dbReference type="EMBL" id="NNU16081.1"/>
    </source>
</evidence>
<accession>A0A7Y3RL47</accession>
<keyword evidence="2" id="KW-0560">Oxidoreductase</keyword>
<dbReference type="InterPro" id="IPR051799">
    <property type="entry name" value="NADH_flavin_oxidoreductase"/>
</dbReference>
<dbReference type="PANTHER" id="PTHR43656:SF2">
    <property type="entry name" value="BINDING OXIDOREDUCTASE, PUTATIVE (AFU_ORTHOLOGUE AFUA_2G08260)-RELATED"/>
    <property type="match status" value="1"/>
</dbReference>
<feature type="domain" description="NADH:flavin oxidoreductase/NADH oxidase N-terminal" evidence="3">
    <location>
        <begin position="14"/>
        <end position="348"/>
    </location>
</feature>
<dbReference type="AlphaFoldDB" id="A0A7Y3RL47"/>
<comment type="caution">
    <text evidence="4">The sequence shown here is derived from an EMBL/GenBank/DDBJ whole genome shotgun (WGS) entry which is preliminary data.</text>
</comment>
<proteinExistence type="predicted"/>
<reference evidence="4 5" key="1">
    <citation type="submission" date="2020-05" db="EMBL/GenBank/DDBJ databases">
        <title>Parvularcula mediterraneae sp. nov., isolated from polypropylene straw from shallow seawater of the seashore of Laganas in Zakynthos island, Greece.</title>
        <authorList>
            <person name="Szabo I."/>
            <person name="Al-Omari J."/>
            <person name="Rado J."/>
            <person name="Szerdahelyi G.S."/>
        </authorList>
    </citation>
    <scope>NUCLEOTIDE SEQUENCE [LARGE SCALE GENOMIC DNA]</scope>
    <source>
        <strain evidence="4 5">ZS-1/3</strain>
    </source>
</reference>
<keyword evidence="5" id="KW-1185">Reference proteome</keyword>
<evidence type="ECO:0000256" key="1">
    <source>
        <dbReference type="ARBA" id="ARBA00022630"/>
    </source>
</evidence>